<dbReference type="InterPro" id="IPR036093">
    <property type="entry name" value="NAC_dom_sf"/>
</dbReference>
<evidence type="ECO:0000256" key="2">
    <source>
        <dbReference type="ARBA" id="ARBA00023015"/>
    </source>
</evidence>
<keyword evidence="3" id="KW-0238">DNA-binding</keyword>
<dbReference type="SUPFAM" id="SSF101941">
    <property type="entry name" value="NAC domain"/>
    <property type="match status" value="1"/>
</dbReference>
<evidence type="ECO:0000259" key="6">
    <source>
        <dbReference type="PROSITE" id="PS51005"/>
    </source>
</evidence>
<accession>A0AAD6NPK7</accession>
<dbReference type="Pfam" id="PF02365">
    <property type="entry name" value="NAM"/>
    <property type="match status" value="1"/>
</dbReference>
<comment type="subcellular location">
    <subcellularLocation>
        <location evidence="1">Nucleus</location>
    </subcellularLocation>
</comment>
<feature type="domain" description="NAC" evidence="6">
    <location>
        <begin position="2"/>
        <end position="151"/>
    </location>
</feature>
<dbReference type="PANTHER" id="PTHR31989">
    <property type="entry name" value="NAC DOMAIN-CONTAINING PROTEIN 82-RELATED"/>
    <property type="match status" value="1"/>
</dbReference>
<comment type="caution">
    <text evidence="7">The sequence shown here is derived from an EMBL/GenBank/DDBJ whole genome shotgun (WGS) entry which is preliminary data.</text>
</comment>
<evidence type="ECO:0000313" key="7">
    <source>
        <dbReference type="EMBL" id="KAJ6400822.1"/>
    </source>
</evidence>
<dbReference type="Proteomes" id="UP001162972">
    <property type="component" value="Chromosome 14"/>
</dbReference>
<sequence length="237" mass="27042">MTPVGFRFHPTEEEIIDHYLAHKLEGRDYLVDDHIGEIDHLYQRDPWDIPDYAIIQSNDRVWYFFCRLDNKHADVVGTEWVIHEFQRTSPPDERALVLCKLKDRGDKLAADLPNDEGEASRFMGSDFDNNAGETHNREVDASWLLSLINSDEDDINFSLPLQSQIHVQNSLLGEEDLTDFVESLLVNPDEYGSENAAFSHPSTSILQCSSHAYEEPANLYGGHGDLKIARQLLNGSW</sequence>
<evidence type="ECO:0000256" key="5">
    <source>
        <dbReference type="ARBA" id="ARBA00023242"/>
    </source>
</evidence>
<keyword evidence="2" id="KW-0805">Transcription regulation</keyword>
<organism evidence="7 8">
    <name type="scientific">Salix udensis</name>
    <dbReference type="NCBI Taxonomy" id="889485"/>
    <lineage>
        <taxon>Eukaryota</taxon>
        <taxon>Viridiplantae</taxon>
        <taxon>Streptophyta</taxon>
        <taxon>Embryophyta</taxon>
        <taxon>Tracheophyta</taxon>
        <taxon>Spermatophyta</taxon>
        <taxon>Magnoliopsida</taxon>
        <taxon>eudicotyledons</taxon>
        <taxon>Gunneridae</taxon>
        <taxon>Pentapetalae</taxon>
        <taxon>rosids</taxon>
        <taxon>fabids</taxon>
        <taxon>Malpighiales</taxon>
        <taxon>Salicaceae</taxon>
        <taxon>Saliceae</taxon>
        <taxon>Salix</taxon>
    </lineage>
</organism>
<reference evidence="7 8" key="1">
    <citation type="journal article" date="2023" name="Int. J. Mol. Sci.">
        <title>De Novo Assembly and Annotation of 11 Diverse Shrub Willow (Salix) Genomes Reveals Novel Gene Organization in Sex-Linked Regions.</title>
        <authorList>
            <person name="Hyden B."/>
            <person name="Feng K."/>
            <person name="Yates T.B."/>
            <person name="Jawdy S."/>
            <person name="Cereghino C."/>
            <person name="Smart L.B."/>
            <person name="Muchero W."/>
        </authorList>
    </citation>
    <scope>NUCLEOTIDE SEQUENCE [LARGE SCALE GENOMIC DNA]</scope>
    <source>
        <tissue evidence="7">Shoot tip</tissue>
    </source>
</reference>
<dbReference type="GO" id="GO:0005634">
    <property type="term" value="C:nucleus"/>
    <property type="evidence" value="ECO:0007669"/>
    <property type="project" value="UniProtKB-SubCell"/>
</dbReference>
<dbReference type="AlphaFoldDB" id="A0AAD6NPK7"/>
<gene>
    <name evidence="7" type="ORF">OIU84_016283</name>
</gene>
<evidence type="ECO:0000256" key="1">
    <source>
        <dbReference type="ARBA" id="ARBA00004123"/>
    </source>
</evidence>
<dbReference type="EMBL" id="JAPFFJ010000019">
    <property type="protein sequence ID" value="KAJ6400822.1"/>
    <property type="molecule type" value="Genomic_DNA"/>
</dbReference>
<dbReference type="PROSITE" id="PS51005">
    <property type="entry name" value="NAC"/>
    <property type="match status" value="1"/>
</dbReference>
<dbReference type="GO" id="GO:0006355">
    <property type="term" value="P:regulation of DNA-templated transcription"/>
    <property type="evidence" value="ECO:0007669"/>
    <property type="project" value="InterPro"/>
</dbReference>
<evidence type="ECO:0000256" key="3">
    <source>
        <dbReference type="ARBA" id="ARBA00023125"/>
    </source>
</evidence>
<dbReference type="Gene3D" id="2.170.150.80">
    <property type="entry name" value="NAC domain"/>
    <property type="match status" value="1"/>
</dbReference>
<dbReference type="GO" id="GO:0003677">
    <property type="term" value="F:DNA binding"/>
    <property type="evidence" value="ECO:0007669"/>
    <property type="project" value="UniProtKB-KW"/>
</dbReference>
<protein>
    <recommendedName>
        <fullName evidence="6">NAC domain-containing protein</fullName>
    </recommendedName>
</protein>
<evidence type="ECO:0000313" key="8">
    <source>
        <dbReference type="Proteomes" id="UP001162972"/>
    </source>
</evidence>
<name>A0AAD6NPK7_9ROSI</name>
<dbReference type="InterPro" id="IPR003441">
    <property type="entry name" value="NAC-dom"/>
</dbReference>
<keyword evidence="4" id="KW-0804">Transcription</keyword>
<proteinExistence type="predicted"/>
<keyword evidence="8" id="KW-1185">Reference proteome</keyword>
<evidence type="ECO:0000256" key="4">
    <source>
        <dbReference type="ARBA" id="ARBA00023163"/>
    </source>
</evidence>
<keyword evidence="5" id="KW-0539">Nucleus</keyword>